<dbReference type="InterPro" id="IPR017853">
    <property type="entry name" value="GH"/>
</dbReference>
<protein>
    <recommendedName>
        <fullName evidence="4">Glycoside hydrolase family 5 domain-containing protein</fullName>
    </recommendedName>
</protein>
<gene>
    <name evidence="5" type="ORF">E2C06_00595</name>
</gene>
<dbReference type="OrthoDB" id="9800955at2"/>
<dbReference type="Proteomes" id="UP000295096">
    <property type="component" value="Unassembled WGS sequence"/>
</dbReference>
<dbReference type="RefSeq" id="WP_133286633.1">
    <property type="nucleotide sequence ID" value="NZ_SMSJ01000001.1"/>
</dbReference>
<keyword evidence="1 3" id="KW-0378">Hydrolase</keyword>
<sequence length="303" mass="33849">MALDVAPHFPRRYFLAASLLAAGPAAAQPGDLRTRLSRLRCGANLERWFPVARDNHPRRLGRDWWRDFRAVGFDHVRMFVPGGGGGSELMELFRQAIEDANAAGLPVLFGLNDIIQQDTPAVQEWDRLASRARFFGSRTDPDMVALAPLNEPAFETTAAWLPIRNRMLATLRDAAPRHLLVWGGREWNSLRSLLEIAPPADPWTIAEVHDYAGGRSAEVRKRFAAAATWRDRHGIPVVVTEYNGSGRNQTNRAAWTQDLQEGLPALRSLGLPVTLWSYSHGSWYRMQQGDGPSPYPEVRALLG</sequence>
<dbReference type="GO" id="GO:0000272">
    <property type="term" value="P:polysaccharide catabolic process"/>
    <property type="evidence" value="ECO:0007669"/>
    <property type="project" value="InterPro"/>
</dbReference>
<evidence type="ECO:0000259" key="4">
    <source>
        <dbReference type="Pfam" id="PF00150"/>
    </source>
</evidence>
<dbReference type="GO" id="GO:0004553">
    <property type="term" value="F:hydrolase activity, hydrolyzing O-glycosyl compounds"/>
    <property type="evidence" value="ECO:0007669"/>
    <property type="project" value="InterPro"/>
</dbReference>
<dbReference type="InterPro" id="IPR001547">
    <property type="entry name" value="Glyco_hydro_5"/>
</dbReference>
<dbReference type="Gene3D" id="3.20.20.80">
    <property type="entry name" value="Glycosidases"/>
    <property type="match status" value="1"/>
</dbReference>
<accession>A0A4R5QP81</accession>
<dbReference type="Pfam" id="PF00150">
    <property type="entry name" value="Cellulase"/>
    <property type="match status" value="1"/>
</dbReference>
<evidence type="ECO:0000256" key="3">
    <source>
        <dbReference type="RuleBase" id="RU361153"/>
    </source>
</evidence>
<feature type="domain" description="Glycoside hydrolase family 5" evidence="4">
    <location>
        <begin position="90"/>
        <end position="280"/>
    </location>
</feature>
<evidence type="ECO:0000313" key="6">
    <source>
        <dbReference type="Proteomes" id="UP000295096"/>
    </source>
</evidence>
<keyword evidence="2 3" id="KW-0326">Glycosidase</keyword>
<comment type="similarity">
    <text evidence="3">Belongs to the glycosyl hydrolase 5 (cellulase A) family.</text>
</comment>
<evidence type="ECO:0000256" key="2">
    <source>
        <dbReference type="ARBA" id="ARBA00023295"/>
    </source>
</evidence>
<organism evidence="5 6">
    <name type="scientific">Dankookia rubra</name>
    <dbReference type="NCBI Taxonomy" id="1442381"/>
    <lineage>
        <taxon>Bacteria</taxon>
        <taxon>Pseudomonadati</taxon>
        <taxon>Pseudomonadota</taxon>
        <taxon>Alphaproteobacteria</taxon>
        <taxon>Acetobacterales</taxon>
        <taxon>Roseomonadaceae</taxon>
        <taxon>Dankookia</taxon>
    </lineage>
</organism>
<evidence type="ECO:0000313" key="5">
    <source>
        <dbReference type="EMBL" id="TDH64477.1"/>
    </source>
</evidence>
<dbReference type="SUPFAM" id="SSF51445">
    <property type="entry name" value="(Trans)glycosidases"/>
    <property type="match status" value="1"/>
</dbReference>
<keyword evidence="6" id="KW-1185">Reference proteome</keyword>
<dbReference type="AlphaFoldDB" id="A0A4R5QP81"/>
<proteinExistence type="inferred from homology"/>
<reference evidence="5 6" key="1">
    <citation type="journal article" date="2016" name="J. Microbiol.">
        <title>Dankookia rubra gen. nov., sp. nov., an alphaproteobacterium isolated from sediment of a shallow stream.</title>
        <authorList>
            <person name="Kim W.H."/>
            <person name="Kim D.H."/>
            <person name="Kang K."/>
            <person name="Ahn T.Y."/>
        </authorList>
    </citation>
    <scope>NUCLEOTIDE SEQUENCE [LARGE SCALE GENOMIC DNA]</scope>
    <source>
        <strain evidence="5 6">JCM30602</strain>
    </source>
</reference>
<evidence type="ECO:0000256" key="1">
    <source>
        <dbReference type="ARBA" id="ARBA00022801"/>
    </source>
</evidence>
<dbReference type="EMBL" id="SMSJ01000001">
    <property type="protein sequence ID" value="TDH64477.1"/>
    <property type="molecule type" value="Genomic_DNA"/>
</dbReference>
<name>A0A4R5QP81_9PROT</name>
<comment type="caution">
    <text evidence="5">The sequence shown here is derived from an EMBL/GenBank/DDBJ whole genome shotgun (WGS) entry which is preliminary data.</text>
</comment>